<evidence type="ECO:0000313" key="4">
    <source>
        <dbReference type="Proteomes" id="UP001470230"/>
    </source>
</evidence>
<sequence>MIFVLIFITTARTHVHVSKILLGNWTVDHNIIHSDSNELQTDSFNISFLKLDDTTLITKSSCKNDTVYKLIFHEGGVFDIVDDNTNDEIAEIEFFHPLFPHASANGCWKRDSIFVGELISDTSMSLSIFNQNSKITNIYSFSKDINRGPESFFEANFTLIVTILIIGFRFILREFKKRKAELELKKQSENDMKKFMEEEEANENNTSTPNEEEESKQ</sequence>
<dbReference type="EMBL" id="JAPFFF010000001">
    <property type="protein sequence ID" value="KAK8900439.1"/>
    <property type="molecule type" value="Genomic_DNA"/>
</dbReference>
<feature type="transmembrane region" description="Helical" evidence="2">
    <location>
        <begin position="152"/>
        <end position="172"/>
    </location>
</feature>
<protein>
    <submittedName>
        <fullName evidence="3">Uncharacterized protein</fullName>
    </submittedName>
</protein>
<reference evidence="3 4" key="1">
    <citation type="submission" date="2024-04" db="EMBL/GenBank/DDBJ databases">
        <title>Tritrichomonas musculus Genome.</title>
        <authorList>
            <person name="Alves-Ferreira E."/>
            <person name="Grigg M."/>
            <person name="Lorenzi H."/>
            <person name="Galac M."/>
        </authorList>
    </citation>
    <scope>NUCLEOTIDE SEQUENCE [LARGE SCALE GENOMIC DNA]</scope>
    <source>
        <strain evidence="3 4">EAF2021</strain>
    </source>
</reference>
<evidence type="ECO:0000256" key="2">
    <source>
        <dbReference type="SAM" id="Phobius"/>
    </source>
</evidence>
<keyword evidence="2" id="KW-0472">Membrane</keyword>
<feature type="region of interest" description="Disordered" evidence="1">
    <location>
        <begin position="189"/>
        <end position="217"/>
    </location>
</feature>
<keyword evidence="2" id="KW-1133">Transmembrane helix</keyword>
<comment type="caution">
    <text evidence="3">The sequence shown here is derived from an EMBL/GenBank/DDBJ whole genome shotgun (WGS) entry which is preliminary data.</text>
</comment>
<keyword evidence="2" id="KW-0812">Transmembrane</keyword>
<dbReference type="Proteomes" id="UP001470230">
    <property type="component" value="Unassembled WGS sequence"/>
</dbReference>
<accession>A0ABR2LAV8</accession>
<evidence type="ECO:0000256" key="1">
    <source>
        <dbReference type="SAM" id="MobiDB-lite"/>
    </source>
</evidence>
<proteinExistence type="predicted"/>
<gene>
    <name evidence="3" type="ORF">M9Y10_002766</name>
</gene>
<keyword evidence="4" id="KW-1185">Reference proteome</keyword>
<evidence type="ECO:0000313" key="3">
    <source>
        <dbReference type="EMBL" id="KAK8900439.1"/>
    </source>
</evidence>
<name>A0ABR2LAV8_9EUKA</name>
<organism evidence="3 4">
    <name type="scientific">Tritrichomonas musculus</name>
    <dbReference type="NCBI Taxonomy" id="1915356"/>
    <lineage>
        <taxon>Eukaryota</taxon>
        <taxon>Metamonada</taxon>
        <taxon>Parabasalia</taxon>
        <taxon>Tritrichomonadida</taxon>
        <taxon>Tritrichomonadidae</taxon>
        <taxon>Tritrichomonas</taxon>
    </lineage>
</organism>